<dbReference type="PRINTS" id="PR00725">
    <property type="entry name" value="DADACBPTASE1"/>
</dbReference>
<dbReference type="SUPFAM" id="SSF69189">
    <property type="entry name" value="Penicillin-binding protein associated domain"/>
    <property type="match status" value="1"/>
</dbReference>
<dbReference type="GO" id="GO:0009002">
    <property type="term" value="F:serine-type D-Ala-D-Ala carboxypeptidase activity"/>
    <property type="evidence" value="ECO:0007669"/>
    <property type="project" value="UniProtKB-EC"/>
</dbReference>
<dbReference type="GO" id="GO:0009252">
    <property type="term" value="P:peptidoglycan biosynthetic process"/>
    <property type="evidence" value="ECO:0007669"/>
    <property type="project" value="UniProtKB-KW"/>
</dbReference>
<dbReference type="InterPro" id="IPR012338">
    <property type="entry name" value="Beta-lactam/transpept-like"/>
</dbReference>
<dbReference type="GO" id="GO:0071555">
    <property type="term" value="P:cell wall organization"/>
    <property type="evidence" value="ECO:0007669"/>
    <property type="project" value="UniProtKB-KW"/>
</dbReference>
<evidence type="ECO:0000256" key="8">
    <source>
        <dbReference type="ARBA" id="ARBA00022801"/>
    </source>
</evidence>
<evidence type="ECO:0000256" key="14">
    <source>
        <dbReference type="PIRSR" id="PIRSR618044-2"/>
    </source>
</evidence>
<organism evidence="17 18">
    <name type="scientific">Caldinitratiruptor microaerophilus</name>
    <dbReference type="NCBI Taxonomy" id="671077"/>
    <lineage>
        <taxon>Bacteria</taxon>
        <taxon>Bacillati</taxon>
        <taxon>Bacillota</taxon>
        <taxon>Clostridia</taxon>
        <taxon>Eubacteriales</taxon>
        <taxon>Symbiobacteriaceae</taxon>
        <taxon>Caldinitratiruptor</taxon>
    </lineage>
</organism>
<dbReference type="InterPro" id="IPR037167">
    <property type="entry name" value="Peptidase_S11_C_sf"/>
</dbReference>
<accession>A0AA35CIQ9</accession>
<proteinExistence type="inferred from homology"/>
<dbReference type="InterPro" id="IPR015956">
    <property type="entry name" value="Peniciliin-bd_prot_C_sf"/>
</dbReference>
<evidence type="ECO:0000256" key="9">
    <source>
        <dbReference type="ARBA" id="ARBA00022960"/>
    </source>
</evidence>
<keyword evidence="9" id="KW-0133">Cell shape</keyword>
<dbReference type="InterPro" id="IPR001967">
    <property type="entry name" value="Peptidase_S11_N"/>
</dbReference>
<dbReference type="Gene3D" id="3.40.710.10">
    <property type="entry name" value="DD-peptidase/beta-lactamase superfamily"/>
    <property type="match status" value="1"/>
</dbReference>
<dbReference type="Gene3D" id="2.60.410.10">
    <property type="entry name" value="D-Ala-D-Ala carboxypeptidase, C-terminal domain"/>
    <property type="match status" value="1"/>
</dbReference>
<evidence type="ECO:0000259" key="16">
    <source>
        <dbReference type="SMART" id="SM00936"/>
    </source>
</evidence>
<evidence type="ECO:0000256" key="4">
    <source>
        <dbReference type="ARBA" id="ARBA00012448"/>
    </source>
</evidence>
<dbReference type="Proteomes" id="UP001163687">
    <property type="component" value="Chromosome"/>
</dbReference>
<reference evidence="17" key="1">
    <citation type="submission" date="2022-03" db="EMBL/GenBank/DDBJ databases">
        <title>Complete genome sequence of Caldinitratiruptor microaerophilus.</title>
        <authorList>
            <person name="Mukaiyama R."/>
            <person name="Nishiyama T."/>
            <person name="Ueda K."/>
        </authorList>
    </citation>
    <scope>NUCLEOTIDE SEQUENCE</scope>
    <source>
        <strain evidence="17">JCM 16183</strain>
    </source>
</reference>
<evidence type="ECO:0000256" key="6">
    <source>
        <dbReference type="ARBA" id="ARBA00022670"/>
    </source>
</evidence>
<evidence type="ECO:0000256" key="3">
    <source>
        <dbReference type="ARBA" id="ARBA00007164"/>
    </source>
</evidence>
<comment type="catalytic activity">
    <reaction evidence="12">
        <text>Preferential cleavage: (Ac)2-L-Lys-D-Ala-|-D-Ala. Also transpeptidation of peptidyl-alanyl moieties that are N-acyl substituents of D-alanine.</text>
        <dbReference type="EC" id="3.4.16.4"/>
    </reaction>
</comment>
<feature type="active site" evidence="13">
    <location>
        <position position="141"/>
    </location>
</feature>
<evidence type="ECO:0000256" key="1">
    <source>
        <dbReference type="ARBA" id="ARBA00003217"/>
    </source>
</evidence>
<keyword evidence="18" id="KW-1185">Reference proteome</keyword>
<comment type="similarity">
    <text evidence="3 15">Belongs to the peptidase S11 family.</text>
</comment>
<dbReference type="GO" id="GO:0006508">
    <property type="term" value="P:proteolysis"/>
    <property type="evidence" value="ECO:0007669"/>
    <property type="project" value="UniProtKB-KW"/>
</dbReference>
<evidence type="ECO:0000256" key="5">
    <source>
        <dbReference type="ARBA" id="ARBA00022645"/>
    </source>
</evidence>
<dbReference type="AlphaFoldDB" id="A0AA35CIQ9"/>
<evidence type="ECO:0000256" key="12">
    <source>
        <dbReference type="ARBA" id="ARBA00034000"/>
    </source>
</evidence>
<evidence type="ECO:0000256" key="7">
    <source>
        <dbReference type="ARBA" id="ARBA00022729"/>
    </source>
</evidence>
<keyword evidence="6" id="KW-0645">Protease</keyword>
<dbReference type="PANTHER" id="PTHR21581:SF6">
    <property type="entry name" value="TRAFFICKING PROTEIN PARTICLE COMPLEX SUBUNIT 12"/>
    <property type="match status" value="1"/>
</dbReference>
<dbReference type="InterPro" id="IPR012907">
    <property type="entry name" value="Peptidase_S11_C"/>
</dbReference>
<dbReference type="SUPFAM" id="SSF56601">
    <property type="entry name" value="beta-lactamase/transpeptidase-like"/>
    <property type="match status" value="1"/>
</dbReference>
<feature type="active site" description="Acyl-ester intermediate" evidence="13">
    <location>
        <position position="81"/>
    </location>
</feature>
<dbReference type="SMART" id="SM00936">
    <property type="entry name" value="PBP5_C"/>
    <property type="match status" value="1"/>
</dbReference>
<evidence type="ECO:0000313" key="18">
    <source>
        <dbReference type="Proteomes" id="UP001163687"/>
    </source>
</evidence>
<name>A0AA35CIQ9_9FIRM</name>
<keyword evidence="10" id="KW-0573">Peptidoglycan synthesis</keyword>
<dbReference type="Pfam" id="PF07943">
    <property type="entry name" value="PBP5_C"/>
    <property type="match status" value="1"/>
</dbReference>
<sequence length="406" mass="43748">MHRRKDAVGLSALVLPLVLVAAWLVLPARARGQEMGQAPTGPAGAAMPALELETPSAVLMDVRSGAVLFAKGAHERRHPASVTKIMTLLVAYDALAEGRIRLTDEVVTSEEASRLGGTTAFLEAGEPQPVSQLLRAIAVGSANDAAVAIAERVAGSHQGFVALMNARARELGLQNTHFANATGFDAPDHYTSAYDVAVMSRHLVQTYPEVLKLTKIFLDYMDHPDGRRTELLNRNRLVRFYDWVDGLKTGWTNLSGYSIAATGMRDGTRLIAVLLGSPSARVRQAEALKLLEYGFANYRTVALAAAGTELGRVPVARGAEASVAAVPREDLAVTLPRSQRKRPELRVSLVERIKAPVSRGQVLGTATAVLDGQEVARVELVARDPVPRITAWEAVRRAFGAVFFLR</sequence>
<comment type="pathway">
    <text evidence="2">Cell wall biogenesis; peptidoglycan biosynthesis.</text>
</comment>
<evidence type="ECO:0000313" key="17">
    <source>
        <dbReference type="EMBL" id="BDG59954.1"/>
    </source>
</evidence>
<keyword evidence="7" id="KW-0732">Signal</keyword>
<feature type="binding site" evidence="14">
    <location>
        <position position="248"/>
    </location>
    <ligand>
        <name>substrate</name>
    </ligand>
</feature>
<evidence type="ECO:0000256" key="13">
    <source>
        <dbReference type="PIRSR" id="PIRSR618044-1"/>
    </source>
</evidence>
<dbReference type="InterPro" id="IPR018044">
    <property type="entry name" value="Peptidase_S11"/>
</dbReference>
<dbReference type="Pfam" id="PF00768">
    <property type="entry name" value="Peptidase_S11"/>
    <property type="match status" value="1"/>
</dbReference>
<feature type="active site" description="Proton acceptor" evidence="13">
    <location>
        <position position="84"/>
    </location>
</feature>
<dbReference type="PANTHER" id="PTHR21581">
    <property type="entry name" value="D-ALANYL-D-ALANINE CARBOXYPEPTIDASE"/>
    <property type="match status" value="1"/>
</dbReference>
<evidence type="ECO:0000256" key="2">
    <source>
        <dbReference type="ARBA" id="ARBA00004752"/>
    </source>
</evidence>
<dbReference type="EMBL" id="AP025628">
    <property type="protein sequence ID" value="BDG59954.1"/>
    <property type="molecule type" value="Genomic_DNA"/>
</dbReference>
<evidence type="ECO:0000256" key="11">
    <source>
        <dbReference type="ARBA" id="ARBA00023316"/>
    </source>
</evidence>
<keyword evidence="11" id="KW-0961">Cell wall biogenesis/degradation</keyword>
<gene>
    <name evidence="17" type="ORF">caldi_10440</name>
</gene>
<evidence type="ECO:0000256" key="15">
    <source>
        <dbReference type="RuleBase" id="RU004016"/>
    </source>
</evidence>
<protein>
    <recommendedName>
        <fullName evidence="4">serine-type D-Ala-D-Ala carboxypeptidase</fullName>
        <ecNumber evidence="4">3.4.16.4</ecNumber>
    </recommendedName>
</protein>
<dbReference type="RefSeq" id="WP_264844033.1">
    <property type="nucleotide sequence ID" value="NZ_AP025628.1"/>
</dbReference>
<feature type="domain" description="Peptidase S11 D-Ala-D-Ala carboxypeptidase A C-terminal" evidence="16">
    <location>
        <begin position="298"/>
        <end position="388"/>
    </location>
</feature>
<keyword evidence="8" id="KW-0378">Hydrolase</keyword>
<dbReference type="EC" id="3.4.16.4" evidence="4"/>
<keyword evidence="5 17" id="KW-0121">Carboxypeptidase</keyword>
<dbReference type="KEGG" id="cmic:caldi_10440"/>
<evidence type="ECO:0000256" key="10">
    <source>
        <dbReference type="ARBA" id="ARBA00022984"/>
    </source>
</evidence>
<comment type="function">
    <text evidence="1">Removes C-terminal D-alanyl residues from sugar-peptide cell wall precursors.</text>
</comment>
<dbReference type="GO" id="GO:0008360">
    <property type="term" value="P:regulation of cell shape"/>
    <property type="evidence" value="ECO:0007669"/>
    <property type="project" value="UniProtKB-KW"/>
</dbReference>